<accession>A0ABT7N0Y2</accession>
<evidence type="ECO:0000259" key="1">
    <source>
        <dbReference type="Pfam" id="PF25975"/>
    </source>
</evidence>
<keyword evidence="3" id="KW-1185">Reference proteome</keyword>
<feature type="domain" description="CzcB-like C-terminal circularly permuted SH3-like" evidence="1">
    <location>
        <begin position="225"/>
        <end position="276"/>
    </location>
</feature>
<dbReference type="Pfam" id="PF25975">
    <property type="entry name" value="CzcB_C"/>
    <property type="match status" value="1"/>
</dbReference>
<dbReference type="Proteomes" id="UP001235064">
    <property type="component" value="Unassembled WGS sequence"/>
</dbReference>
<proteinExistence type="predicted"/>
<gene>
    <name evidence="2" type="ORF">QSV35_13570</name>
</gene>
<dbReference type="RefSeq" id="WP_286289321.1">
    <property type="nucleotide sequence ID" value="NZ_JASXSZ010000004.1"/>
</dbReference>
<dbReference type="PROSITE" id="PS51257">
    <property type="entry name" value="PROKAR_LIPOPROTEIN"/>
    <property type="match status" value="1"/>
</dbReference>
<dbReference type="Gene3D" id="2.40.420.20">
    <property type="match status" value="1"/>
</dbReference>
<evidence type="ECO:0000313" key="3">
    <source>
        <dbReference type="Proteomes" id="UP001235064"/>
    </source>
</evidence>
<dbReference type="InterPro" id="IPR011053">
    <property type="entry name" value="Single_hybrid_motif"/>
</dbReference>
<dbReference type="EMBL" id="JASXSZ010000004">
    <property type="protein sequence ID" value="MDL9980367.1"/>
    <property type="molecule type" value="Genomic_DNA"/>
</dbReference>
<comment type="caution">
    <text evidence="2">The sequence shown here is derived from an EMBL/GenBank/DDBJ whole genome shotgun (WGS) entry which is preliminary data.</text>
</comment>
<dbReference type="PANTHER" id="PTHR30469">
    <property type="entry name" value="MULTIDRUG RESISTANCE PROTEIN MDTA"/>
    <property type="match status" value="1"/>
</dbReference>
<sequence>MVVWRRWIFPILMLAACAAIAVALVKLAFFPDTEQAVAEPSAHVADTVVAVAKADLVNELSLPATVARDEGFAVRSEVDGTVTQVSVSDGQTVAAGQTLFTIKQTEPARTVVVKASEAGDVSKIAVVKGQPVSVGLELATLTPARYHVLGTVQPVQLYRLIGAPSEASVTITGGPAPFTCTGVRVQVADDGTTSVRCAVPGDQTVFPGLQAQVGIKVGTVTGALVVPTTAVKGGSGTGVVWADDGKGGLTEKKVTLGVSDGERVEIKEGLAEGDSIRQFVPGSSAEDKPVCHDDGNGGQYCEQAGWSW</sequence>
<reference evidence="2 3" key="1">
    <citation type="submission" date="2023-06" db="EMBL/GenBank/DDBJ databases">
        <title>Microbacterium sp. nov., isolated from a waste landfill.</title>
        <authorList>
            <person name="Wen W."/>
        </authorList>
    </citation>
    <scope>NUCLEOTIDE SEQUENCE [LARGE SCALE GENOMIC DNA]</scope>
    <source>
        <strain evidence="2 3">ASV49</strain>
    </source>
</reference>
<protein>
    <submittedName>
        <fullName evidence="2">Biotin/lipoyl-binding protein</fullName>
    </submittedName>
</protein>
<organism evidence="2 3">
    <name type="scientific">Microbacterium candidum</name>
    <dbReference type="NCBI Taxonomy" id="3041922"/>
    <lineage>
        <taxon>Bacteria</taxon>
        <taxon>Bacillati</taxon>
        <taxon>Actinomycetota</taxon>
        <taxon>Actinomycetes</taxon>
        <taxon>Micrococcales</taxon>
        <taxon>Microbacteriaceae</taxon>
        <taxon>Microbacterium</taxon>
    </lineage>
</organism>
<dbReference type="InterPro" id="IPR058649">
    <property type="entry name" value="CzcB_C"/>
</dbReference>
<evidence type="ECO:0000313" key="2">
    <source>
        <dbReference type="EMBL" id="MDL9980367.1"/>
    </source>
</evidence>
<dbReference type="Gene3D" id="2.40.50.100">
    <property type="match status" value="1"/>
</dbReference>
<dbReference type="PANTHER" id="PTHR30469:SF33">
    <property type="entry name" value="SLR1207 PROTEIN"/>
    <property type="match status" value="1"/>
</dbReference>
<dbReference type="SUPFAM" id="SSF51230">
    <property type="entry name" value="Single hybrid motif"/>
    <property type="match status" value="1"/>
</dbReference>
<name>A0ABT7N0Y2_9MICO</name>
<dbReference type="CDD" id="cd06850">
    <property type="entry name" value="biotinyl_domain"/>
    <property type="match status" value="1"/>
</dbReference>